<feature type="domain" description="HTH arsR-type" evidence="5">
    <location>
        <begin position="28"/>
        <end position="126"/>
    </location>
</feature>
<dbReference type="SUPFAM" id="SSF46785">
    <property type="entry name" value="Winged helix' DNA-binding domain"/>
    <property type="match status" value="1"/>
</dbReference>
<dbReference type="CDD" id="cd00090">
    <property type="entry name" value="HTH_ARSR"/>
    <property type="match status" value="1"/>
</dbReference>
<dbReference type="Proteomes" id="UP000317716">
    <property type="component" value="Unassembled WGS sequence"/>
</dbReference>
<proteinExistence type="predicted"/>
<dbReference type="PANTHER" id="PTHR43132:SF6">
    <property type="entry name" value="HTH-TYPE TRANSCRIPTIONAL REPRESSOR CZRA"/>
    <property type="match status" value="1"/>
</dbReference>
<keyword evidence="1" id="KW-0805">Transcription regulation</keyword>
<name>A0A538SYG4_UNCEI</name>
<keyword evidence="3" id="KW-0804">Transcription</keyword>
<dbReference type="InterPro" id="IPR036390">
    <property type="entry name" value="WH_DNA-bd_sf"/>
</dbReference>
<dbReference type="InterPro" id="IPR051011">
    <property type="entry name" value="Metal_resp_trans_reg"/>
</dbReference>
<sequence>MPSRETVRPAPTLRPSPEGTAERVRRALDDHAQVARLSRTFRALGDPTRSRLVYALSLGELCVSDLAHALGASLSATSHQLRILRDLDIVHVRRLGRSQLYVLNERAFGFCAPRLCLAWRQTLEIERPGHARPPARSGAGPRATVAPRGRRARPRHVHRVRAGR</sequence>
<evidence type="ECO:0000259" key="5">
    <source>
        <dbReference type="PROSITE" id="PS50987"/>
    </source>
</evidence>
<dbReference type="InterPro" id="IPR018334">
    <property type="entry name" value="ArsR_HTH"/>
</dbReference>
<dbReference type="PANTHER" id="PTHR43132">
    <property type="entry name" value="ARSENICAL RESISTANCE OPERON REPRESSOR ARSR-RELATED"/>
    <property type="match status" value="1"/>
</dbReference>
<protein>
    <submittedName>
        <fullName evidence="6">Winged helix-turn-helix transcriptional regulator</fullName>
    </submittedName>
</protein>
<evidence type="ECO:0000313" key="6">
    <source>
        <dbReference type="EMBL" id="TMQ56438.1"/>
    </source>
</evidence>
<gene>
    <name evidence="6" type="ORF">E6K72_05200</name>
</gene>
<evidence type="ECO:0000256" key="4">
    <source>
        <dbReference type="SAM" id="MobiDB-lite"/>
    </source>
</evidence>
<dbReference type="PRINTS" id="PR00778">
    <property type="entry name" value="HTHARSR"/>
</dbReference>
<feature type="region of interest" description="Disordered" evidence="4">
    <location>
        <begin position="1"/>
        <end position="20"/>
    </location>
</feature>
<dbReference type="GO" id="GO:0003700">
    <property type="term" value="F:DNA-binding transcription factor activity"/>
    <property type="evidence" value="ECO:0007669"/>
    <property type="project" value="InterPro"/>
</dbReference>
<evidence type="ECO:0000256" key="1">
    <source>
        <dbReference type="ARBA" id="ARBA00023015"/>
    </source>
</evidence>
<dbReference type="InterPro" id="IPR011991">
    <property type="entry name" value="ArsR-like_HTH"/>
</dbReference>
<dbReference type="GO" id="GO:0003677">
    <property type="term" value="F:DNA binding"/>
    <property type="evidence" value="ECO:0007669"/>
    <property type="project" value="UniProtKB-KW"/>
</dbReference>
<dbReference type="Gene3D" id="1.10.10.10">
    <property type="entry name" value="Winged helix-like DNA-binding domain superfamily/Winged helix DNA-binding domain"/>
    <property type="match status" value="1"/>
</dbReference>
<dbReference type="Pfam" id="PF01022">
    <property type="entry name" value="HTH_5"/>
    <property type="match status" value="1"/>
</dbReference>
<reference evidence="6 7" key="1">
    <citation type="journal article" date="2019" name="Nat. Microbiol.">
        <title>Mediterranean grassland soil C-N compound turnover is dependent on rainfall and depth, and is mediated by genomically divergent microorganisms.</title>
        <authorList>
            <person name="Diamond S."/>
            <person name="Andeer P.F."/>
            <person name="Li Z."/>
            <person name="Crits-Christoph A."/>
            <person name="Burstein D."/>
            <person name="Anantharaman K."/>
            <person name="Lane K.R."/>
            <person name="Thomas B.C."/>
            <person name="Pan C."/>
            <person name="Northen T.R."/>
            <person name="Banfield J.F."/>
        </authorList>
    </citation>
    <scope>NUCLEOTIDE SEQUENCE [LARGE SCALE GENOMIC DNA]</scope>
    <source>
        <strain evidence="6">WS_2</strain>
    </source>
</reference>
<dbReference type="NCBIfam" id="NF033788">
    <property type="entry name" value="HTH_metalloreg"/>
    <property type="match status" value="1"/>
</dbReference>
<accession>A0A538SYG4</accession>
<dbReference type="SMART" id="SM00418">
    <property type="entry name" value="HTH_ARSR"/>
    <property type="match status" value="1"/>
</dbReference>
<keyword evidence="2" id="KW-0238">DNA-binding</keyword>
<evidence type="ECO:0000256" key="2">
    <source>
        <dbReference type="ARBA" id="ARBA00023125"/>
    </source>
</evidence>
<evidence type="ECO:0000313" key="7">
    <source>
        <dbReference type="Proteomes" id="UP000317716"/>
    </source>
</evidence>
<feature type="compositionally biased region" description="Basic residues" evidence="4">
    <location>
        <begin position="148"/>
        <end position="164"/>
    </location>
</feature>
<comment type="caution">
    <text evidence="6">The sequence shown here is derived from an EMBL/GenBank/DDBJ whole genome shotgun (WGS) entry which is preliminary data.</text>
</comment>
<dbReference type="AlphaFoldDB" id="A0A538SYG4"/>
<evidence type="ECO:0000256" key="3">
    <source>
        <dbReference type="ARBA" id="ARBA00023163"/>
    </source>
</evidence>
<feature type="region of interest" description="Disordered" evidence="4">
    <location>
        <begin position="128"/>
        <end position="164"/>
    </location>
</feature>
<dbReference type="PROSITE" id="PS00846">
    <property type="entry name" value="HTH_ARSR_1"/>
    <property type="match status" value="1"/>
</dbReference>
<dbReference type="InterPro" id="IPR001845">
    <property type="entry name" value="HTH_ArsR_DNA-bd_dom"/>
</dbReference>
<dbReference type="EMBL" id="VBOS01000173">
    <property type="protein sequence ID" value="TMQ56438.1"/>
    <property type="molecule type" value="Genomic_DNA"/>
</dbReference>
<dbReference type="PROSITE" id="PS50987">
    <property type="entry name" value="HTH_ARSR_2"/>
    <property type="match status" value="1"/>
</dbReference>
<organism evidence="6 7">
    <name type="scientific">Eiseniibacteriota bacterium</name>
    <dbReference type="NCBI Taxonomy" id="2212470"/>
    <lineage>
        <taxon>Bacteria</taxon>
        <taxon>Candidatus Eiseniibacteriota</taxon>
    </lineage>
</organism>
<dbReference type="InterPro" id="IPR036388">
    <property type="entry name" value="WH-like_DNA-bd_sf"/>
</dbReference>